<dbReference type="CDD" id="cd09993">
    <property type="entry name" value="HDAC_classIV"/>
    <property type="match status" value="1"/>
</dbReference>
<feature type="compositionally biased region" description="Polar residues" evidence="3">
    <location>
        <begin position="1"/>
        <end position="19"/>
    </location>
</feature>
<evidence type="ECO:0000313" key="6">
    <source>
        <dbReference type="WBParaSite" id="MhA1_Contig1987.frz3.gene2"/>
    </source>
</evidence>
<dbReference type="Proteomes" id="UP000095281">
    <property type="component" value="Unplaced"/>
</dbReference>
<dbReference type="PANTHER" id="PTHR10625:SF23">
    <property type="entry name" value="HISTONE DEACETYLASE 11"/>
    <property type="match status" value="1"/>
</dbReference>
<evidence type="ECO:0000256" key="3">
    <source>
        <dbReference type="SAM" id="MobiDB-lite"/>
    </source>
</evidence>
<comment type="catalytic activity">
    <reaction evidence="2">
        <text>N(6)-acetyl-L-lysyl-[histone] + H2O = L-lysyl-[histone] + acetate</text>
        <dbReference type="Rhea" id="RHEA:58196"/>
        <dbReference type="Rhea" id="RHEA-COMP:9845"/>
        <dbReference type="Rhea" id="RHEA-COMP:11338"/>
        <dbReference type="ChEBI" id="CHEBI:15377"/>
        <dbReference type="ChEBI" id="CHEBI:29969"/>
        <dbReference type="ChEBI" id="CHEBI:30089"/>
        <dbReference type="ChEBI" id="CHEBI:61930"/>
        <dbReference type="EC" id="3.5.1.98"/>
    </reaction>
</comment>
<dbReference type="OMA" id="EIGFPWS"/>
<dbReference type="GO" id="GO:0040029">
    <property type="term" value="P:epigenetic regulation of gene expression"/>
    <property type="evidence" value="ECO:0007669"/>
    <property type="project" value="TreeGrafter"/>
</dbReference>
<accession>A0A1I8BD72</accession>
<dbReference type="InterPro" id="IPR044150">
    <property type="entry name" value="HDAC_classIV"/>
</dbReference>
<dbReference type="GO" id="GO:0000118">
    <property type="term" value="C:histone deacetylase complex"/>
    <property type="evidence" value="ECO:0007669"/>
    <property type="project" value="TreeGrafter"/>
</dbReference>
<dbReference type="WBParaSite" id="MhA1_Contig1987.frz3.gene2">
    <property type="protein sequence ID" value="MhA1_Contig1987.frz3.gene2"/>
    <property type="gene ID" value="MhA1_Contig1987.frz3.gene2"/>
</dbReference>
<dbReference type="InterPro" id="IPR037138">
    <property type="entry name" value="His_deacetylse_dom_sf"/>
</dbReference>
<sequence>MSFSNNQLEDQPIPSTSSESKTRFSHLYSVQLKQNQCPIVYTNDYNISFFGIERLHPFDSKKWGRVFQFLVGKSNVLILRIISPFIPNKWESGQLSEESIIQPKEIKKKDLLFVHSPSYLFSLNSTIRLAFILEVCLVIPFPSCLVNRLVLRPLRFQTGGSILAAKLALEYGWAINIGGGFHHASSSKGGGFCVYADITLAIKVLFEDKLIKKAMIIDLDAHQGNGHEIDFIGDNRVYIMDFYNEQIYPKDRPAKKGISKAIPLQIGTSDDYYLLLLERELKEAFSEFSPQLVVYVAGTDSLSGDPLGLLRISSELTSGGYLQRTARVISDSIINLNSLGLIELK</sequence>
<evidence type="ECO:0000313" key="5">
    <source>
        <dbReference type="Proteomes" id="UP000095281"/>
    </source>
</evidence>
<dbReference type="SUPFAM" id="SSF52768">
    <property type="entry name" value="Arginase/deacetylase"/>
    <property type="match status" value="1"/>
</dbReference>
<dbReference type="GO" id="GO:0141221">
    <property type="term" value="F:histone deacetylase activity, hydrolytic mechanism"/>
    <property type="evidence" value="ECO:0007669"/>
    <property type="project" value="UniProtKB-EC"/>
</dbReference>
<dbReference type="InterPro" id="IPR023801">
    <property type="entry name" value="His_deacetylse_dom"/>
</dbReference>
<dbReference type="PRINTS" id="PR01270">
    <property type="entry name" value="HDASUPER"/>
</dbReference>
<reference evidence="6" key="1">
    <citation type="submission" date="2016-11" db="UniProtKB">
        <authorList>
            <consortium name="WormBaseParasite"/>
        </authorList>
    </citation>
    <scope>IDENTIFICATION</scope>
</reference>
<protein>
    <submittedName>
        <fullName evidence="6">Hist_deacetyl domain-containing protein</fullName>
    </submittedName>
</protein>
<name>A0A1I8BD72_MELHA</name>
<keyword evidence="5" id="KW-1185">Reference proteome</keyword>
<dbReference type="AlphaFoldDB" id="A0A1I8BD72"/>
<dbReference type="PANTHER" id="PTHR10625">
    <property type="entry name" value="HISTONE DEACETYLASE HDAC1-RELATED"/>
    <property type="match status" value="1"/>
</dbReference>
<dbReference type="InterPro" id="IPR023696">
    <property type="entry name" value="Ureohydrolase_dom_sf"/>
</dbReference>
<organism evidence="5 6">
    <name type="scientific">Meloidogyne hapla</name>
    <name type="common">Root-knot nematode worm</name>
    <dbReference type="NCBI Taxonomy" id="6305"/>
    <lineage>
        <taxon>Eukaryota</taxon>
        <taxon>Metazoa</taxon>
        <taxon>Ecdysozoa</taxon>
        <taxon>Nematoda</taxon>
        <taxon>Chromadorea</taxon>
        <taxon>Rhabditida</taxon>
        <taxon>Tylenchina</taxon>
        <taxon>Tylenchomorpha</taxon>
        <taxon>Tylenchoidea</taxon>
        <taxon>Meloidogynidae</taxon>
        <taxon>Meloidogyninae</taxon>
        <taxon>Meloidogyne</taxon>
    </lineage>
</organism>
<dbReference type="InterPro" id="IPR000286">
    <property type="entry name" value="HDACs"/>
</dbReference>
<evidence type="ECO:0000259" key="4">
    <source>
        <dbReference type="Pfam" id="PF00850"/>
    </source>
</evidence>
<evidence type="ECO:0000256" key="1">
    <source>
        <dbReference type="ARBA" id="ARBA00022801"/>
    </source>
</evidence>
<proteinExistence type="predicted"/>
<evidence type="ECO:0000256" key="2">
    <source>
        <dbReference type="ARBA" id="ARBA00048287"/>
    </source>
</evidence>
<feature type="region of interest" description="Disordered" evidence="3">
    <location>
        <begin position="1"/>
        <end position="20"/>
    </location>
</feature>
<dbReference type="Pfam" id="PF00850">
    <property type="entry name" value="Hist_deacetyl"/>
    <property type="match status" value="1"/>
</dbReference>
<dbReference type="Gene3D" id="3.40.800.20">
    <property type="entry name" value="Histone deacetylase domain"/>
    <property type="match status" value="1"/>
</dbReference>
<feature type="domain" description="Histone deacetylase" evidence="4">
    <location>
        <begin position="92"/>
        <end position="315"/>
    </location>
</feature>
<keyword evidence="1" id="KW-0378">Hydrolase</keyword>